<reference evidence="6 7" key="1">
    <citation type="submission" date="2019-03" db="EMBL/GenBank/DDBJ databases">
        <title>Genomic Encyclopedia of Type Strains, Phase IV (KMG-IV): sequencing the most valuable type-strain genomes for metagenomic binning, comparative biology and taxonomic classification.</title>
        <authorList>
            <person name="Goeker M."/>
        </authorList>
    </citation>
    <scope>NUCLEOTIDE SEQUENCE [LARGE SCALE GENOMIC DNA]</scope>
    <source>
        <strain evidence="6 7">DSM 20467</strain>
    </source>
</reference>
<evidence type="ECO:0000313" key="6">
    <source>
        <dbReference type="EMBL" id="TCS79308.1"/>
    </source>
</evidence>
<accession>A0A4R3K8T8</accession>
<evidence type="ECO:0000256" key="3">
    <source>
        <dbReference type="ARBA" id="ARBA00023163"/>
    </source>
</evidence>
<dbReference type="InterPro" id="IPR009057">
    <property type="entry name" value="Homeodomain-like_sf"/>
</dbReference>
<dbReference type="SUPFAM" id="SSF46689">
    <property type="entry name" value="Homeodomain-like"/>
    <property type="match status" value="1"/>
</dbReference>
<dbReference type="Gene3D" id="1.10.357.10">
    <property type="entry name" value="Tetracycline Repressor, domain 2"/>
    <property type="match status" value="1"/>
</dbReference>
<sequence length="222" mass="25646">MEKSANNQTGNVSARILAMAKALFVEQGYKKTTIRQIVEKSGILTGSIYHFYKNKEAIFREIVLLVVKQNTVLINKYFADESPAFKYAAMNVISIKAADVNEFIRESYYEGYTSNAIFEQIVEHVTDTTETMFKERQLHYSRQDYYVRNLLIRGALRSCAAKLYFKNDEVSSKKCSDMLVEMSLSLFEYSKDEIRTVLKRLEQLDGRLTSIAHQLIRDSVKL</sequence>
<dbReference type="PROSITE" id="PS50977">
    <property type="entry name" value="HTH_TETR_2"/>
    <property type="match status" value="1"/>
</dbReference>
<proteinExistence type="predicted"/>
<feature type="domain" description="HTH tetR-type" evidence="5">
    <location>
        <begin position="10"/>
        <end position="70"/>
    </location>
</feature>
<organism evidence="6 7">
    <name type="scientific">Pectinatus cerevisiiphilus</name>
    <dbReference type="NCBI Taxonomy" id="86956"/>
    <lineage>
        <taxon>Bacteria</taxon>
        <taxon>Bacillati</taxon>
        <taxon>Bacillota</taxon>
        <taxon>Negativicutes</taxon>
        <taxon>Selenomonadales</taxon>
        <taxon>Selenomonadaceae</taxon>
        <taxon>Pectinatus</taxon>
    </lineage>
</organism>
<keyword evidence="1" id="KW-0805">Transcription regulation</keyword>
<dbReference type="PANTHER" id="PTHR47506">
    <property type="entry name" value="TRANSCRIPTIONAL REGULATORY PROTEIN"/>
    <property type="match status" value="1"/>
</dbReference>
<dbReference type="PRINTS" id="PR00455">
    <property type="entry name" value="HTHTETR"/>
</dbReference>
<dbReference type="AlphaFoldDB" id="A0A4R3K8T8"/>
<protein>
    <submittedName>
        <fullName evidence="6">TetR family transcriptional regulator</fullName>
    </submittedName>
</protein>
<dbReference type="PANTHER" id="PTHR47506:SF3">
    <property type="entry name" value="HTH-TYPE TRANSCRIPTIONAL REGULATOR LMRA"/>
    <property type="match status" value="1"/>
</dbReference>
<keyword evidence="3" id="KW-0804">Transcription</keyword>
<keyword evidence="2 4" id="KW-0238">DNA-binding</keyword>
<evidence type="ECO:0000259" key="5">
    <source>
        <dbReference type="PROSITE" id="PS50977"/>
    </source>
</evidence>
<dbReference type="Proteomes" id="UP000295188">
    <property type="component" value="Unassembled WGS sequence"/>
</dbReference>
<evidence type="ECO:0000256" key="2">
    <source>
        <dbReference type="ARBA" id="ARBA00023125"/>
    </source>
</evidence>
<evidence type="ECO:0000256" key="1">
    <source>
        <dbReference type="ARBA" id="ARBA00023015"/>
    </source>
</evidence>
<dbReference type="GO" id="GO:0003677">
    <property type="term" value="F:DNA binding"/>
    <property type="evidence" value="ECO:0007669"/>
    <property type="project" value="UniProtKB-UniRule"/>
</dbReference>
<name>A0A4R3K8T8_9FIRM</name>
<feature type="DNA-binding region" description="H-T-H motif" evidence="4">
    <location>
        <begin position="33"/>
        <end position="52"/>
    </location>
</feature>
<evidence type="ECO:0000313" key="7">
    <source>
        <dbReference type="Proteomes" id="UP000295188"/>
    </source>
</evidence>
<dbReference type="Pfam" id="PF00440">
    <property type="entry name" value="TetR_N"/>
    <property type="match status" value="1"/>
</dbReference>
<gene>
    <name evidence="6" type="ORF">EDC37_10775</name>
</gene>
<dbReference type="EMBL" id="SMAA01000007">
    <property type="protein sequence ID" value="TCS79308.1"/>
    <property type="molecule type" value="Genomic_DNA"/>
</dbReference>
<comment type="caution">
    <text evidence="6">The sequence shown here is derived from an EMBL/GenBank/DDBJ whole genome shotgun (WGS) entry which is preliminary data.</text>
</comment>
<keyword evidence="7" id="KW-1185">Reference proteome</keyword>
<dbReference type="RefSeq" id="WP_165874471.1">
    <property type="nucleotide sequence ID" value="NZ_SMAA01000007.1"/>
</dbReference>
<dbReference type="InterPro" id="IPR001647">
    <property type="entry name" value="HTH_TetR"/>
</dbReference>
<evidence type="ECO:0000256" key="4">
    <source>
        <dbReference type="PROSITE-ProRule" id="PRU00335"/>
    </source>
</evidence>